<dbReference type="GO" id="GO:0055085">
    <property type="term" value="P:transmembrane transport"/>
    <property type="evidence" value="ECO:0007669"/>
    <property type="project" value="InterPro"/>
</dbReference>
<dbReference type="NCBIfam" id="NF037995">
    <property type="entry name" value="TRAP_S1"/>
    <property type="match status" value="1"/>
</dbReference>
<gene>
    <name evidence="2" type="ORF">DSCA_36570</name>
</gene>
<dbReference type="InterPro" id="IPR038404">
    <property type="entry name" value="TRAP_DctP_sf"/>
</dbReference>
<evidence type="ECO:0000313" key="2">
    <source>
        <dbReference type="EMBL" id="BBO69727.1"/>
    </source>
</evidence>
<dbReference type="PANTHER" id="PTHR33376">
    <property type="match status" value="1"/>
</dbReference>
<dbReference type="Pfam" id="PF03480">
    <property type="entry name" value="DctP"/>
    <property type="match status" value="1"/>
</dbReference>
<dbReference type="AlphaFoldDB" id="A0A5K7YYP4"/>
<name>A0A5K7YYP4_9BACT</name>
<sequence length="369" mass="41042">MTKRTLKTVSVIVVLIAVIFAPGTPVVAKLIKWKAATVWTPAITLIKADQYFVKTLNELCKGELEVKLYPAPQIVSSFEVFGAVQSGVVKIGFDWPGYWAGKDTAFGALGALPCGPGQMDLMTWIIKGGGDKVAMDVFEKHGLLYFFHTVLPPESGLRGKRSFTKREDFKGAKIRMSGLFQGKILKDLGASQVMLAGQEIYQALEKGVIDAAEFSTPDNDWSLGFQEVTSVWNSPGWHQPASPMGLMVNRKAWDQLPPHIQQKFKVAATATMAWGIAHYNYEGSLYAKKFMDKGVTVNYLDEAVMEEIQKLSYYHIVEEAEKNPTFAKVVYSMFSAMNVLTNTRDKELGLLSRQIILPDMEKLRRAATQ</sequence>
<evidence type="ECO:0000256" key="1">
    <source>
        <dbReference type="ARBA" id="ARBA00022729"/>
    </source>
</evidence>
<dbReference type="PANTHER" id="PTHR33376:SF5">
    <property type="entry name" value="EXTRACYTOPLASMIC SOLUTE RECEPTOR PROTEIN"/>
    <property type="match status" value="1"/>
</dbReference>
<keyword evidence="3" id="KW-1185">Reference proteome</keyword>
<dbReference type="Gene3D" id="3.40.190.10">
    <property type="entry name" value="Periplasmic binding protein-like II"/>
    <property type="match status" value="1"/>
</dbReference>
<reference evidence="2 3" key="1">
    <citation type="submission" date="2019-11" db="EMBL/GenBank/DDBJ databases">
        <title>Comparative genomics of hydrocarbon-degrading Desulfosarcina strains.</title>
        <authorList>
            <person name="Watanabe M."/>
            <person name="Kojima H."/>
            <person name="Fukui M."/>
        </authorList>
    </citation>
    <scope>NUCLEOTIDE SEQUENCE [LARGE SCALE GENOMIC DNA]</scope>
    <source>
        <strain evidence="2 3">PL12</strain>
    </source>
</reference>
<keyword evidence="1" id="KW-0732">Signal</keyword>
<dbReference type="KEGG" id="dalk:DSCA_36570"/>
<protein>
    <submittedName>
        <fullName evidence="2">ABC transporter substrate-binding protein</fullName>
    </submittedName>
</protein>
<dbReference type="EMBL" id="AP021874">
    <property type="protein sequence ID" value="BBO69727.1"/>
    <property type="molecule type" value="Genomic_DNA"/>
</dbReference>
<dbReference type="OrthoDB" id="9769667at2"/>
<accession>A0A5K7YYP4</accession>
<dbReference type="Gene3D" id="3.40.190.170">
    <property type="entry name" value="Bacterial extracellular solute-binding protein, family 7"/>
    <property type="match status" value="1"/>
</dbReference>
<organism evidence="2 3">
    <name type="scientific">Desulfosarcina alkanivorans</name>
    <dbReference type="NCBI Taxonomy" id="571177"/>
    <lineage>
        <taxon>Bacteria</taxon>
        <taxon>Pseudomonadati</taxon>
        <taxon>Thermodesulfobacteriota</taxon>
        <taxon>Desulfobacteria</taxon>
        <taxon>Desulfobacterales</taxon>
        <taxon>Desulfosarcinaceae</taxon>
        <taxon>Desulfosarcina</taxon>
    </lineage>
</organism>
<evidence type="ECO:0000313" key="3">
    <source>
        <dbReference type="Proteomes" id="UP000427906"/>
    </source>
</evidence>
<proteinExistence type="predicted"/>
<dbReference type="RefSeq" id="WP_155317738.1">
    <property type="nucleotide sequence ID" value="NZ_AP021874.1"/>
</dbReference>
<dbReference type="InterPro" id="IPR018389">
    <property type="entry name" value="DctP_fam"/>
</dbReference>
<dbReference type="Proteomes" id="UP000427906">
    <property type="component" value="Chromosome"/>
</dbReference>